<dbReference type="InterPro" id="IPR027417">
    <property type="entry name" value="P-loop_NTPase"/>
</dbReference>
<evidence type="ECO:0000313" key="3">
    <source>
        <dbReference type="EMBL" id="GBF03892.1"/>
    </source>
</evidence>
<dbReference type="Proteomes" id="UP000236569">
    <property type="component" value="Unassembled WGS sequence"/>
</dbReference>
<protein>
    <recommendedName>
        <fullName evidence="2">Helicase HerA central domain-containing protein</fullName>
    </recommendedName>
</protein>
<feature type="compositionally biased region" description="Basic and acidic residues" evidence="1">
    <location>
        <begin position="11"/>
        <end position="30"/>
    </location>
</feature>
<dbReference type="AlphaFoldDB" id="A0A2I9CQZ0"/>
<sequence length="760" mass="85125">MTTAPDPFEAIEQRGEADKKSAAQLQHEHEQEQSASLLGALVQKDQYLGETLRMDFRTVTVQVHDHQRRLVGGIPHLSYLVASRLQPWKKDAKWNWVEEDSSVLLLRVLGAAPTPSDMLDTIVRAEAARRAVGNETAHWDTKEYMDGYTRHQLSFAGLACEVVGTFYLGRKNDEDGGELELRFGTDINNFYPNKGLKVYKPVDDALRIIANFRDPSLTPDHALKNRTVRIGHVRYASTNRPMQGVDDVEVEIPPVDLLAQRTALFGMSRTGKSNTTKIIARAIYDLRRPKDPQDPPQRVGQIIFDYNGEYANENTQGSSDVEANALKNVWKEQGGTVNDVITYGMSKPTTDPDRRLLQINAFGNPPRDWSDPEKTAEDLDMLVVGKSILGDLLADDTAKYMKNFCEVDLSAPDNLKDASKQTRYRRAILMYRALLTRAGLTPPPTLATPDTRGMGRNGLFSSKLLDAMRASPDATKAAQYSVAADLLDVANVASLTWDKLSNALQTLAEFISSKDSGYTDFNTAYIQKSKTGEAWADQNVERLLEMFRYANGAKSVARLAPYHEPNNTRDFAQQIYEDLLQGNLVIVDQAGGEPSLNEAAARRVMWAIFKGNQREFISGNPPRDILVYVEEAHNLLPPSKEDDLKDVWVRTAKEGSKYRIGLVYATQEVSSIQKNILKNTANWFISHLNNTDETKELRKFYDFANFEDSILRAQNRGFLRVKMLSNPYINPVQIQRFLLDLPKTGTPAATTDEGDAGAVQ</sequence>
<dbReference type="Gene3D" id="3.40.50.300">
    <property type="entry name" value="P-loop containing nucleotide triphosphate hydrolases"/>
    <property type="match status" value="2"/>
</dbReference>
<proteinExistence type="predicted"/>
<dbReference type="InterPro" id="IPR002789">
    <property type="entry name" value="HerA_central"/>
</dbReference>
<accession>A0A2I9CQZ0</accession>
<dbReference type="EMBL" id="BFAG01000001">
    <property type="protein sequence ID" value="GBF03892.1"/>
    <property type="molecule type" value="Genomic_DNA"/>
</dbReference>
<feature type="domain" description="Helicase HerA central" evidence="2">
    <location>
        <begin position="246"/>
        <end position="314"/>
    </location>
</feature>
<dbReference type="Pfam" id="PF01935">
    <property type="entry name" value="DUF87"/>
    <property type="match status" value="1"/>
</dbReference>
<organism evidence="3 4">
    <name type="scientific">Deinococcus aerius</name>
    <dbReference type="NCBI Taxonomy" id="200253"/>
    <lineage>
        <taxon>Bacteria</taxon>
        <taxon>Thermotogati</taxon>
        <taxon>Deinococcota</taxon>
        <taxon>Deinococci</taxon>
        <taxon>Deinococcales</taxon>
        <taxon>Deinococcaceae</taxon>
        <taxon>Deinococcus</taxon>
    </lineage>
</organism>
<keyword evidence="4" id="KW-1185">Reference proteome</keyword>
<dbReference type="RefSeq" id="WP_103127501.1">
    <property type="nucleotide sequence ID" value="NZ_BFAG01000001.1"/>
</dbReference>
<dbReference type="InterPro" id="IPR008571">
    <property type="entry name" value="HerA-like"/>
</dbReference>
<reference evidence="4" key="1">
    <citation type="submission" date="2018-01" db="EMBL/GenBank/DDBJ databases">
        <title>Draft Genome Sequence of the Radioresistant Bacterium Deinococcus aerius TR0125, Isolated from the Higher Atmosphere above Japan.</title>
        <authorList>
            <person name="Satoh K."/>
            <person name="Arai H."/>
            <person name="Sanzen T."/>
            <person name="Kawaguchi Y."/>
            <person name="Hayashi H."/>
            <person name="Yokobori S."/>
            <person name="Yamagishi A."/>
            <person name="Oono Y."/>
            <person name="Narumi I."/>
        </authorList>
    </citation>
    <scope>NUCLEOTIDE SEQUENCE [LARGE SCALE GENOMIC DNA]</scope>
    <source>
        <strain evidence="4">TR0125</strain>
    </source>
</reference>
<evidence type="ECO:0000256" key="1">
    <source>
        <dbReference type="SAM" id="MobiDB-lite"/>
    </source>
</evidence>
<evidence type="ECO:0000259" key="2">
    <source>
        <dbReference type="Pfam" id="PF01935"/>
    </source>
</evidence>
<comment type="caution">
    <text evidence="3">The sequence shown here is derived from an EMBL/GenBank/DDBJ whole genome shotgun (WGS) entry which is preliminary data.</text>
</comment>
<dbReference type="SUPFAM" id="SSF52540">
    <property type="entry name" value="P-loop containing nucleoside triphosphate hydrolases"/>
    <property type="match status" value="1"/>
</dbReference>
<gene>
    <name evidence="3" type="ORF">DAERI_010064</name>
</gene>
<name>A0A2I9CQZ0_9DEIO</name>
<dbReference type="PANTHER" id="PTHR42957">
    <property type="entry name" value="HELICASE MJ1565-RELATED"/>
    <property type="match status" value="1"/>
</dbReference>
<dbReference type="PANTHER" id="PTHR42957:SF1">
    <property type="entry name" value="HELICASE MJ1565-RELATED"/>
    <property type="match status" value="1"/>
</dbReference>
<feature type="region of interest" description="Disordered" evidence="1">
    <location>
        <begin position="1"/>
        <end position="30"/>
    </location>
</feature>
<dbReference type="OrthoDB" id="9806951at2"/>
<evidence type="ECO:0000313" key="4">
    <source>
        <dbReference type="Proteomes" id="UP000236569"/>
    </source>
</evidence>